<dbReference type="RefSeq" id="WP_000948590.1">
    <property type="nucleotide sequence ID" value="NZ_BGFR01000067.1"/>
</dbReference>
<dbReference type="GO" id="GO:0046872">
    <property type="term" value="F:metal ion binding"/>
    <property type="evidence" value="ECO:0007669"/>
    <property type="project" value="UniProtKB-KW"/>
</dbReference>
<dbReference type="PANTHER" id="PTHR24960">
    <property type="entry name" value="PHOTOSYSTEM I IRON-SULFUR CENTER-RELATED"/>
    <property type="match status" value="1"/>
</dbReference>
<reference evidence="9 10" key="2">
    <citation type="submission" date="2020-06" db="EMBL/GenBank/DDBJ databases">
        <title>REHAB project genomes.</title>
        <authorList>
            <person name="Shaw L.P."/>
        </authorList>
    </citation>
    <scope>NUCLEOTIDE SEQUENCE [LARGE SCALE GENOMIC DNA]</scope>
    <source>
        <strain evidence="9 10">RHB10-C12</strain>
    </source>
</reference>
<keyword evidence="1" id="KW-0004">4Fe-4S</keyword>
<dbReference type="Proteomes" id="UP000655659">
    <property type="component" value="Unassembled WGS sequence"/>
</dbReference>
<name>A0A085P1D1_ECOLX</name>
<dbReference type="InterPro" id="IPR017896">
    <property type="entry name" value="4Fe4S_Fe-S-bd"/>
</dbReference>
<dbReference type="Proteomes" id="UP000543252">
    <property type="component" value="Unassembled WGS sequence"/>
</dbReference>
<dbReference type="EMBL" id="JAETYU010000015">
    <property type="protein sequence ID" value="MBL6204083.1"/>
    <property type="molecule type" value="Genomic_DNA"/>
</dbReference>
<reference evidence="7 11" key="1">
    <citation type="submission" date="2018-08" db="EMBL/GenBank/DDBJ databases">
        <authorList>
            <consortium name="GenomeTrakr network: Whole genome sequencing for foodborne pathogen traceback"/>
        </authorList>
    </citation>
    <scope>NUCLEOTIDE SEQUENCE [LARGE SCALE GENOMIC DNA]</scope>
    <source>
        <strain evidence="7 11">AZ-TG73163</strain>
        <strain evidence="6 12">PSU-1859</strain>
    </source>
</reference>
<dbReference type="AlphaFoldDB" id="A0A085P1D1"/>
<evidence type="ECO:0000256" key="4">
    <source>
        <dbReference type="ARBA" id="ARBA00023014"/>
    </source>
</evidence>
<feature type="domain" description="4Fe-4S ferredoxin-type" evidence="5">
    <location>
        <begin position="210"/>
        <end position="238"/>
    </location>
</feature>
<dbReference type="Proteomes" id="UP000514754">
    <property type="component" value="Chromosome"/>
</dbReference>
<reference evidence="8" key="3">
    <citation type="submission" date="2021-01" db="EMBL/GenBank/DDBJ databases">
        <title>Genomes of Escherichia coli STEC strains from raw meat-based diets for companion animals.</title>
        <authorList>
            <person name="Stevens M.J.A."/>
            <person name="Stephan R."/>
        </authorList>
    </citation>
    <scope>NUCLEOTIDE SEQUENCE</scope>
    <source>
        <strain evidence="8">ATC7-7</strain>
    </source>
</reference>
<accession>A0A085P1D1</accession>
<feature type="domain" description="4Fe-4S ferredoxin-type" evidence="5">
    <location>
        <begin position="180"/>
        <end position="209"/>
    </location>
</feature>
<dbReference type="Gene3D" id="3.30.70.20">
    <property type="match status" value="2"/>
</dbReference>
<evidence type="ECO:0000313" key="12">
    <source>
        <dbReference type="Proteomes" id="UP000543252"/>
    </source>
</evidence>
<evidence type="ECO:0000313" key="8">
    <source>
        <dbReference type="EMBL" id="MBL6204083.1"/>
    </source>
</evidence>
<dbReference type="GO" id="GO:0051539">
    <property type="term" value="F:4 iron, 4 sulfur cluster binding"/>
    <property type="evidence" value="ECO:0007669"/>
    <property type="project" value="UniProtKB-KW"/>
</dbReference>
<keyword evidence="4" id="KW-0411">Iron-sulfur</keyword>
<dbReference type="Pfam" id="PF12838">
    <property type="entry name" value="Fer4_7"/>
    <property type="match status" value="2"/>
</dbReference>
<keyword evidence="2" id="KW-0479">Metal-binding</keyword>
<dbReference type="EMBL" id="CP057906">
    <property type="protein sequence ID" value="QMO43124.1"/>
    <property type="molecule type" value="Genomic_DNA"/>
</dbReference>
<dbReference type="GO" id="GO:0005737">
    <property type="term" value="C:cytoplasm"/>
    <property type="evidence" value="ECO:0007669"/>
    <property type="project" value="TreeGrafter"/>
</dbReference>
<dbReference type="EMBL" id="AATJOC010000001">
    <property type="protein sequence ID" value="EFM0251436.1"/>
    <property type="molecule type" value="Genomic_DNA"/>
</dbReference>
<feature type="domain" description="4Fe-4S ferredoxin-type" evidence="5">
    <location>
        <begin position="39"/>
        <end position="68"/>
    </location>
</feature>
<evidence type="ECO:0000256" key="3">
    <source>
        <dbReference type="ARBA" id="ARBA00023004"/>
    </source>
</evidence>
<protein>
    <submittedName>
        <fullName evidence="7">4Fe-4S dicluster domain-containing protein</fullName>
    </submittedName>
</protein>
<dbReference type="EMBL" id="AASFMQ010000007">
    <property type="protein sequence ID" value="EFB3614798.1"/>
    <property type="molecule type" value="Genomic_DNA"/>
</dbReference>
<evidence type="ECO:0000256" key="1">
    <source>
        <dbReference type="ARBA" id="ARBA00022485"/>
    </source>
</evidence>
<dbReference type="InterPro" id="IPR017900">
    <property type="entry name" value="4Fe4S_Fe_S_CS"/>
</dbReference>
<organism evidence="7 11">
    <name type="scientific">Escherichia coli</name>
    <dbReference type="NCBI Taxonomy" id="562"/>
    <lineage>
        <taxon>Bacteria</taxon>
        <taxon>Pseudomonadati</taxon>
        <taxon>Pseudomonadota</taxon>
        <taxon>Gammaproteobacteria</taxon>
        <taxon>Enterobacterales</taxon>
        <taxon>Enterobacteriaceae</taxon>
        <taxon>Escherichia</taxon>
    </lineage>
</organism>
<dbReference type="PROSITE" id="PS51379">
    <property type="entry name" value="4FE4S_FER_2"/>
    <property type="match status" value="3"/>
</dbReference>
<evidence type="ECO:0000313" key="9">
    <source>
        <dbReference type="EMBL" id="QMO43124.1"/>
    </source>
</evidence>
<dbReference type="InterPro" id="IPR050157">
    <property type="entry name" value="PSI_iron-sulfur_center"/>
</dbReference>
<dbReference type="GeneID" id="75172627"/>
<dbReference type="Proteomes" id="UP000527548">
    <property type="component" value="Unassembled WGS sequence"/>
</dbReference>
<evidence type="ECO:0000313" key="7">
    <source>
        <dbReference type="EMBL" id="EFM0251436.1"/>
    </source>
</evidence>
<evidence type="ECO:0000259" key="5">
    <source>
        <dbReference type="PROSITE" id="PS51379"/>
    </source>
</evidence>
<evidence type="ECO:0000313" key="11">
    <source>
        <dbReference type="Proteomes" id="UP000527548"/>
    </source>
</evidence>
<evidence type="ECO:0000256" key="2">
    <source>
        <dbReference type="ARBA" id="ARBA00022723"/>
    </source>
</evidence>
<gene>
    <name evidence="7" type="ORF">C719_000567</name>
    <name evidence="6" type="ORF">FPS11_07580</name>
    <name evidence="9" type="ORF">HVW43_23770</name>
    <name evidence="8" type="ORF">JNA68_12840</name>
</gene>
<keyword evidence="3" id="KW-0408">Iron</keyword>
<proteinExistence type="predicted"/>
<sequence>MLSHNITIGAECARQRFRFATCHACVEACPAQALTLTEEGIAVDAEQCIECAVCQFICPQEAIRGVNSPLRYFRNHTLVAPFTTIAPTLEELLLWHKEQGITAIAIDLSQAKAWERALLLLNERLRQYGEEGWSVVSPHTSEVNVSRRRLFHVQRADVQMTQIQPGLRRLHYLWPQISDARPMMDPQKCQLCGACWRACEQQVFSLNEGHLQINDALCNGCQNCIAVCFHQAMTVELTILPAKIVNLHANRKVCKTCQKSFLTFQQNAQNCLYCQRHRYGMRAP</sequence>
<dbReference type="PANTHER" id="PTHR24960:SF79">
    <property type="entry name" value="PHOTOSYSTEM I IRON-SULFUR CENTER"/>
    <property type="match status" value="1"/>
</dbReference>
<dbReference type="PROSITE" id="PS00198">
    <property type="entry name" value="4FE4S_FER_1"/>
    <property type="match status" value="1"/>
</dbReference>
<evidence type="ECO:0000313" key="10">
    <source>
        <dbReference type="Proteomes" id="UP000514754"/>
    </source>
</evidence>
<evidence type="ECO:0000313" key="6">
    <source>
        <dbReference type="EMBL" id="EFB3614798.1"/>
    </source>
</evidence>
<dbReference type="SUPFAM" id="SSF54862">
    <property type="entry name" value="4Fe-4S ferredoxins"/>
    <property type="match status" value="2"/>
</dbReference>